<dbReference type="GO" id="GO:0046872">
    <property type="term" value="F:metal ion binding"/>
    <property type="evidence" value="ECO:0007669"/>
    <property type="project" value="InterPro"/>
</dbReference>
<dbReference type="Gene3D" id="3.30.70.100">
    <property type="match status" value="1"/>
</dbReference>
<comment type="caution">
    <text evidence="2">The sequence shown here is derived from an EMBL/GenBank/DDBJ whole genome shotgun (WGS) entry which is preliminary data.</text>
</comment>
<dbReference type="Proteomes" id="UP001293593">
    <property type="component" value="Unassembled WGS sequence"/>
</dbReference>
<evidence type="ECO:0000256" key="1">
    <source>
        <dbReference type="SAM" id="MobiDB-lite"/>
    </source>
</evidence>
<gene>
    <name evidence="2" type="ORF">QN277_010219</name>
</gene>
<accession>A0AAE1IND8</accession>
<proteinExistence type="predicted"/>
<sequence>MTEKKDNAPPTVVFKFSWLCECEGCTMKIKKAVRSAEDFKVDWSAYELTVIGKVDPVKVLDNLKKEFPMKKVEIVPPQPKKDAGGGNKKKTDKKKSDDKKEQDKKAKEKELTKVKRVKEKVELIEVRQEVRQVTEIQVVKIRRELVVEGPK</sequence>
<dbReference type="PANTHER" id="PTHR46413:SF1">
    <property type="entry name" value="HEAVY METAL-ASSOCIATED ISOPRENYLATED PLANT PROTEIN 6"/>
    <property type="match status" value="1"/>
</dbReference>
<evidence type="ECO:0008006" key="4">
    <source>
        <dbReference type="Google" id="ProtNLM"/>
    </source>
</evidence>
<dbReference type="EMBL" id="JAWXYG010000015">
    <property type="protein sequence ID" value="KAK4253563.1"/>
    <property type="molecule type" value="Genomic_DNA"/>
</dbReference>
<evidence type="ECO:0000313" key="2">
    <source>
        <dbReference type="EMBL" id="KAK4253563.1"/>
    </source>
</evidence>
<feature type="region of interest" description="Disordered" evidence="1">
    <location>
        <begin position="71"/>
        <end position="109"/>
    </location>
</feature>
<dbReference type="InterPro" id="IPR044594">
    <property type="entry name" value="HIPP01/3/5/6"/>
</dbReference>
<feature type="compositionally biased region" description="Basic and acidic residues" evidence="1">
    <location>
        <begin position="71"/>
        <end position="83"/>
    </location>
</feature>
<reference evidence="2" key="1">
    <citation type="submission" date="2023-10" db="EMBL/GenBank/DDBJ databases">
        <title>Chromosome-level genome of the transformable northern wattle, Acacia crassicarpa.</title>
        <authorList>
            <person name="Massaro I."/>
            <person name="Sinha N.R."/>
            <person name="Poethig S."/>
            <person name="Leichty A.R."/>
        </authorList>
    </citation>
    <scope>NUCLEOTIDE SEQUENCE</scope>
    <source>
        <strain evidence="2">Acra3RX</strain>
        <tissue evidence="2">Leaf</tissue>
    </source>
</reference>
<feature type="compositionally biased region" description="Basic and acidic residues" evidence="1">
    <location>
        <begin position="94"/>
        <end position="109"/>
    </location>
</feature>
<dbReference type="AlphaFoldDB" id="A0AAE1IND8"/>
<name>A0AAE1IND8_9FABA</name>
<protein>
    <recommendedName>
        <fullName evidence="4">HMA domain-containing protein</fullName>
    </recommendedName>
</protein>
<dbReference type="PANTHER" id="PTHR46413">
    <property type="entry name" value="HEAVY METAL-ASSOCIATED ISOPRENYLATED PLANT PROTEIN 6"/>
    <property type="match status" value="1"/>
</dbReference>
<organism evidence="2 3">
    <name type="scientific">Acacia crassicarpa</name>
    <name type="common">northern wattle</name>
    <dbReference type="NCBI Taxonomy" id="499986"/>
    <lineage>
        <taxon>Eukaryota</taxon>
        <taxon>Viridiplantae</taxon>
        <taxon>Streptophyta</taxon>
        <taxon>Embryophyta</taxon>
        <taxon>Tracheophyta</taxon>
        <taxon>Spermatophyta</taxon>
        <taxon>Magnoliopsida</taxon>
        <taxon>eudicotyledons</taxon>
        <taxon>Gunneridae</taxon>
        <taxon>Pentapetalae</taxon>
        <taxon>rosids</taxon>
        <taxon>fabids</taxon>
        <taxon>Fabales</taxon>
        <taxon>Fabaceae</taxon>
        <taxon>Caesalpinioideae</taxon>
        <taxon>mimosoid clade</taxon>
        <taxon>Acacieae</taxon>
        <taxon>Acacia</taxon>
    </lineage>
</organism>
<keyword evidence="3" id="KW-1185">Reference proteome</keyword>
<evidence type="ECO:0000313" key="3">
    <source>
        <dbReference type="Proteomes" id="UP001293593"/>
    </source>
</evidence>